<evidence type="ECO:0000313" key="2">
    <source>
        <dbReference type="Proteomes" id="UP000469125"/>
    </source>
</evidence>
<sequence>MSTVIVVFSISILSLPYPVMLITINFTSIRTFMVCTPNSIIRKLEFCHPFMTILLTRAYHFKDMKYALSSKRRTLKDM</sequence>
<name>A0A6N8FJW8_9BACI</name>
<reference evidence="1 2" key="1">
    <citation type="submission" date="2019-11" db="EMBL/GenBank/DDBJ databases">
        <authorList>
            <person name="Li X."/>
        </authorList>
    </citation>
    <scope>NUCLEOTIDE SEQUENCE [LARGE SCALE GENOMIC DNA]</scope>
    <source>
        <strain evidence="1 2">L9</strain>
    </source>
</reference>
<keyword evidence="2" id="KW-1185">Reference proteome</keyword>
<evidence type="ECO:0000313" key="1">
    <source>
        <dbReference type="EMBL" id="MUK89491.1"/>
    </source>
</evidence>
<gene>
    <name evidence="1" type="ORF">GMD78_14075</name>
</gene>
<proteinExistence type="predicted"/>
<protein>
    <submittedName>
        <fullName evidence="1">Uncharacterized protein</fullName>
    </submittedName>
</protein>
<dbReference type="Proteomes" id="UP000469125">
    <property type="component" value="Unassembled WGS sequence"/>
</dbReference>
<dbReference type="AlphaFoldDB" id="A0A6N8FJW8"/>
<accession>A0A6N8FJW8</accession>
<comment type="caution">
    <text evidence="1">The sequence shown here is derived from an EMBL/GenBank/DDBJ whole genome shotgun (WGS) entry which is preliminary data.</text>
</comment>
<dbReference type="EMBL" id="WOCA01000012">
    <property type="protein sequence ID" value="MUK89491.1"/>
    <property type="molecule type" value="Genomic_DNA"/>
</dbReference>
<organism evidence="1 2">
    <name type="scientific">Ornithinibacillus caprae</name>
    <dbReference type="NCBI Taxonomy" id="2678566"/>
    <lineage>
        <taxon>Bacteria</taxon>
        <taxon>Bacillati</taxon>
        <taxon>Bacillota</taxon>
        <taxon>Bacilli</taxon>
        <taxon>Bacillales</taxon>
        <taxon>Bacillaceae</taxon>
        <taxon>Ornithinibacillus</taxon>
    </lineage>
</organism>